<dbReference type="Proteomes" id="UP000640489">
    <property type="component" value="Unassembled WGS sequence"/>
</dbReference>
<dbReference type="AlphaFoldDB" id="A0A930YG74"/>
<comment type="caution">
    <text evidence="1">The sequence shown here is derived from an EMBL/GenBank/DDBJ whole genome shotgun (WGS) entry which is preliminary data.</text>
</comment>
<organism evidence="1 2">
    <name type="scientific">Nocardioides islandensis</name>
    <dbReference type="NCBI Taxonomy" id="433663"/>
    <lineage>
        <taxon>Bacteria</taxon>
        <taxon>Bacillati</taxon>
        <taxon>Actinomycetota</taxon>
        <taxon>Actinomycetes</taxon>
        <taxon>Propionibacteriales</taxon>
        <taxon>Nocardioidaceae</taxon>
        <taxon>Nocardioides</taxon>
    </lineage>
</organism>
<dbReference type="EMBL" id="JADKPN010000017">
    <property type="protein sequence ID" value="MBF4765687.1"/>
    <property type="molecule type" value="Genomic_DNA"/>
</dbReference>
<protein>
    <submittedName>
        <fullName evidence="1">Uncharacterized protein</fullName>
    </submittedName>
</protein>
<evidence type="ECO:0000313" key="1">
    <source>
        <dbReference type="EMBL" id="MBF4765687.1"/>
    </source>
</evidence>
<gene>
    <name evidence="1" type="ORF">ISU07_21360</name>
</gene>
<reference evidence="1" key="1">
    <citation type="submission" date="2020-11" db="EMBL/GenBank/DDBJ databases">
        <title>Nocardioides sp. nov., isolated from Soil of Cynanchum wilfordii Hemsley rhizosphere.</title>
        <authorList>
            <person name="Lee J.-S."/>
            <person name="Suh M.K."/>
            <person name="Kim J.-S."/>
        </authorList>
    </citation>
    <scope>NUCLEOTIDE SEQUENCE</scope>
    <source>
        <strain evidence="1">KCTC 19275</strain>
    </source>
</reference>
<keyword evidence="2" id="KW-1185">Reference proteome</keyword>
<sequence>MNGGVVLGIAIVVALSFASAVMLRLLLSSPSIIGWVGDKGVPALRRRLRRRRMELPTSRPIEEIAHNIRRLGGGYHGGHPGRSWVKSEALRRAYDEALDEGCRALDISTDLLDLEPGTERDAERMRVEHLLATAGLVMRHRPAA</sequence>
<name>A0A930YG74_9ACTN</name>
<dbReference type="RefSeq" id="WP_194708865.1">
    <property type="nucleotide sequence ID" value="NZ_JADKPN010000017.1"/>
</dbReference>
<accession>A0A930YG74</accession>
<evidence type="ECO:0000313" key="2">
    <source>
        <dbReference type="Proteomes" id="UP000640489"/>
    </source>
</evidence>
<proteinExistence type="predicted"/>